<dbReference type="PANTHER" id="PTHR47326">
    <property type="entry name" value="TRANSPOSABLE ELEMENT TC3 TRANSPOSASE-LIKE PROTEIN"/>
    <property type="match status" value="1"/>
</dbReference>
<evidence type="ECO:0000313" key="2">
    <source>
        <dbReference type="WBParaSite" id="jg9730"/>
    </source>
</evidence>
<keyword evidence="1" id="KW-1185">Reference proteome</keyword>
<proteinExistence type="predicted"/>
<reference evidence="2" key="1">
    <citation type="submission" date="2022-11" db="UniProtKB">
        <authorList>
            <consortium name="WormBaseParasite"/>
        </authorList>
    </citation>
    <scope>IDENTIFICATION</scope>
</reference>
<dbReference type="GO" id="GO:0003676">
    <property type="term" value="F:nucleic acid binding"/>
    <property type="evidence" value="ECO:0007669"/>
    <property type="project" value="InterPro"/>
</dbReference>
<dbReference type="WBParaSite" id="jg9730">
    <property type="protein sequence ID" value="jg9730"/>
    <property type="gene ID" value="jg9730"/>
</dbReference>
<evidence type="ECO:0000313" key="1">
    <source>
        <dbReference type="Proteomes" id="UP000887574"/>
    </source>
</evidence>
<name>A0A915ERP7_9BILA</name>
<dbReference type="AlphaFoldDB" id="A0A915ERP7"/>
<dbReference type="InterPro" id="IPR036397">
    <property type="entry name" value="RNaseH_sf"/>
</dbReference>
<sequence>MGVHQSFSVSFVLDMVTEQQDQVEEAFFDGLTSIRNEIKREKEESGHEVGLNRIEEADVIEAFRRGTQVEPAPFKWPPNSPDFTPCDFFLWGYLKSRIYRIQPADLNELRARIVHEFEVLPGEMVLRSIDSYVRRLERCVEVEGRSVEQSYADVRN</sequence>
<dbReference type="Gene3D" id="3.30.420.10">
    <property type="entry name" value="Ribonuclease H-like superfamily/Ribonuclease H"/>
    <property type="match status" value="1"/>
</dbReference>
<dbReference type="Proteomes" id="UP000887574">
    <property type="component" value="Unplaced"/>
</dbReference>
<accession>A0A915ERP7</accession>
<organism evidence="1 2">
    <name type="scientific">Ditylenchus dipsaci</name>
    <dbReference type="NCBI Taxonomy" id="166011"/>
    <lineage>
        <taxon>Eukaryota</taxon>
        <taxon>Metazoa</taxon>
        <taxon>Ecdysozoa</taxon>
        <taxon>Nematoda</taxon>
        <taxon>Chromadorea</taxon>
        <taxon>Rhabditida</taxon>
        <taxon>Tylenchina</taxon>
        <taxon>Tylenchomorpha</taxon>
        <taxon>Sphaerularioidea</taxon>
        <taxon>Anguinidae</taxon>
        <taxon>Anguininae</taxon>
        <taxon>Ditylenchus</taxon>
    </lineage>
</organism>
<protein>
    <submittedName>
        <fullName evidence="2">Uncharacterized protein</fullName>
    </submittedName>
</protein>
<dbReference type="PANTHER" id="PTHR47326:SF1">
    <property type="entry name" value="HTH PSQ-TYPE DOMAIN-CONTAINING PROTEIN"/>
    <property type="match status" value="1"/>
</dbReference>